<proteinExistence type="predicted"/>
<dbReference type="EMBL" id="AP014548">
    <property type="protein sequence ID" value="BAO55359.1"/>
    <property type="molecule type" value="Genomic_DNA"/>
</dbReference>
<dbReference type="InterPro" id="IPR005338">
    <property type="entry name" value="Anhydro_N_Ac-Mur_kinase"/>
</dbReference>
<organism evidence="1 2">
    <name type="scientific">Nonlabens marinus S1-08</name>
    <dbReference type="NCBI Taxonomy" id="1454201"/>
    <lineage>
        <taxon>Bacteria</taxon>
        <taxon>Pseudomonadati</taxon>
        <taxon>Bacteroidota</taxon>
        <taxon>Flavobacteriia</taxon>
        <taxon>Flavobacteriales</taxon>
        <taxon>Flavobacteriaceae</taxon>
        <taxon>Nonlabens</taxon>
    </lineage>
</organism>
<dbReference type="AlphaFoldDB" id="W8VPZ4"/>
<dbReference type="GO" id="GO:0009254">
    <property type="term" value="P:peptidoglycan turnover"/>
    <property type="evidence" value="ECO:0007669"/>
    <property type="project" value="InterPro"/>
</dbReference>
<dbReference type="PANTHER" id="PTHR30605:SF0">
    <property type="entry name" value="ANHYDRO-N-ACETYLMURAMIC ACID KINASE"/>
    <property type="match status" value="1"/>
</dbReference>
<dbReference type="PANTHER" id="PTHR30605">
    <property type="entry name" value="ANHYDRO-N-ACETYLMURAMIC ACID KINASE"/>
    <property type="match status" value="1"/>
</dbReference>
<gene>
    <name evidence="1" type="ORF">NMS_1350</name>
</gene>
<dbReference type="GO" id="GO:0016773">
    <property type="term" value="F:phosphotransferase activity, alcohol group as acceptor"/>
    <property type="evidence" value="ECO:0007669"/>
    <property type="project" value="InterPro"/>
</dbReference>
<accession>W8VPZ4</accession>
<dbReference type="Proteomes" id="UP000031760">
    <property type="component" value="Chromosome"/>
</dbReference>
<keyword evidence="2" id="KW-1185">Reference proteome</keyword>
<dbReference type="Gene3D" id="3.30.420.40">
    <property type="match status" value="2"/>
</dbReference>
<dbReference type="KEGG" id="nmf:NMS_1350"/>
<evidence type="ECO:0000313" key="1">
    <source>
        <dbReference type="EMBL" id="BAO55359.1"/>
    </source>
</evidence>
<dbReference type="GO" id="GO:0016301">
    <property type="term" value="F:kinase activity"/>
    <property type="evidence" value="ECO:0007669"/>
    <property type="project" value="UniProtKB-KW"/>
</dbReference>
<dbReference type="HOGENOM" id="CLU_038782_2_0_10"/>
<dbReference type="InterPro" id="IPR043129">
    <property type="entry name" value="ATPase_NBD"/>
</dbReference>
<dbReference type="GO" id="GO:0005524">
    <property type="term" value="F:ATP binding"/>
    <property type="evidence" value="ECO:0007669"/>
    <property type="project" value="InterPro"/>
</dbReference>
<evidence type="ECO:0000313" key="2">
    <source>
        <dbReference type="Proteomes" id="UP000031760"/>
    </source>
</evidence>
<keyword evidence="1" id="KW-0418">Kinase</keyword>
<dbReference type="STRING" id="1454201.NMS_1350"/>
<dbReference type="Pfam" id="PF03702">
    <property type="entry name" value="AnmK"/>
    <property type="match status" value="1"/>
</dbReference>
<dbReference type="NCBIfam" id="NF007144">
    <property type="entry name" value="PRK09585.2-3"/>
    <property type="match status" value="1"/>
</dbReference>
<dbReference type="GO" id="GO:0006040">
    <property type="term" value="P:amino sugar metabolic process"/>
    <property type="evidence" value="ECO:0007669"/>
    <property type="project" value="InterPro"/>
</dbReference>
<protein>
    <submittedName>
        <fullName evidence="1">Anhydro-N-acetylmuramic acid kinase</fullName>
    </submittedName>
</protein>
<name>W8VPZ4_9FLAO</name>
<sequence>MSGTSLDGVDLVHVELSKADHWDYKIVAQECVPYPENWKKRLGDALQYKPDALSQLNIEYTALLAHVTKKFILDHEIQHLVAVCSHGHTIWHQPDQGLTLQIGNLPEFAQLTNQRVVCDFRVQDVELGGQGAPLVPIGDQLLFSGYEYCLNLGGFANVSSDQNGLRTAYDICAVNVVLNHYASELGADFDAGGAFAKAGSPQPQQLKKLDELAFYSLQAPKSLGIEWVKEYIFPILEEIPDTKNALATYTEHVAKQIASNLAAGSKVLVTGGGAYNDFLLERIQHYKSLQIVVPEATLLEYKEALIFALLGVLRLRNENNCLSSVTGASRDHCSGKIYTP</sequence>
<dbReference type="SUPFAM" id="SSF53067">
    <property type="entry name" value="Actin-like ATPase domain"/>
    <property type="match status" value="1"/>
</dbReference>
<reference evidence="1 2" key="1">
    <citation type="journal article" date="2014" name="Proc. Natl. Acad. Sci. U.S.A.">
        <title>Functional characterization of flavobacteria rhodopsins reveals a unique class of light-driven chloride pump in bacteria.</title>
        <authorList>
            <person name="Yoshizawa S."/>
            <person name="Kumagai Y."/>
            <person name="Kim H."/>
            <person name="Ogura Y."/>
            <person name="Hayashi T."/>
            <person name="Iwasaki W."/>
            <person name="DeLong E.F."/>
            <person name="Kogure K."/>
        </authorList>
    </citation>
    <scope>NUCLEOTIDE SEQUENCE [LARGE SCALE GENOMIC DNA]</scope>
    <source>
        <strain evidence="1 2">S1-08</strain>
    </source>
</reference>
<keyword evidence="1" id="KW-0808">Transferase</keyword>